<name>A0ABZ2U6H6_9ACTN</name>
<evidence type="ECO:0000313" key="6">
    <source>
        <dbReference type="EMBL" id="WYY09318.1"/>
    </source>
</evidence>
<dbReference type="Proteomes" id="UP001479933">
    <property type="component" value="Chromosome"/>
</dbReference>
<evidence type="ECO:0000256" key="4">
    <source>
        <dbReference type="ARBA" id="ARBA00023717"/>
    </source>
</evidence>
<dbReference type="RefSeq" id="WP_157085999.1">
    <property type="nucleotide sequence ID" value="NZ_CP136137.1"/>
</dbReference>
<evidence type="ECO:0000313" key="7">
    <source>
        <dbReference type="Proteomes" id="UP001479933"/>
    </source>
</evidence>
<dbReference type="PANTHER" id="PTHR43459">
    <property type="entry name" value="ENOYL-COA HYDRATASE"/>
    <property type="match status" value="1"/>
</dbReference>
<dbReference type="CDD" id="cd06558">
    <property type="entry name" value="crotonase-like"/>
    <property type="match status" value="1"/>
</dbReference>
<dbReference type="SUPFAM" id="SSF52096">
    <property type="entry name" value="ClpP/crotonase"/>
    <property type="match status" value="1"/>
</dbReference>
<comment type="catalytic activity">
    <reaction evidence="4">
        <text>a 4-saturated-(3S)-3-hydroxyacyl-CoA = a (3E)-enoyl-CoA + H2O</text>
        <dbReference type="Rhea" id="RHEA:20724"/>
        <dbReference type="ChEBI" id="CHEBI:15377"/>
        <dbReference type="ChEBI" id="CHEBI:58521"/>
        <dbReference type="ChEBI" id="CHEBI:137480"/>
        <dbReference type="EC" id="4.2.1.17"/>
    </reaction>
</comment>
<evidence type="ECO:0000256" key="5">
    <source>
        <dbReference type="RuleBase" id="RU003707"/>
    </source>
</evidence>
<dbReference type="EMBL" id="CP136137">
    <property type="protein sequence ID" value="WYY09318.1"/>
    <property type="molecule type" value="Genomic_DNA"/>
</dbReference>
<dbReference type="InterPro" id="IPR018376">
    <property type="entry name" value="Enoyl-CoA_hyd/isom_CS"/>
</dbReference>
<organism evidence="6 7">
    <name type="scientific">Gordonia hydrophobica</name>
    <dbReference type="NCBI Taxonomy" id="40516"/>
    <lineage>
        <taxon>Bacteria</taxon>
        <taxon>Bacillati</taxon>
        <taxon>Actinomycetota</taxon>
        <taxon>Actinomycetes</taxon>
        <taxon>Mycobacteriales</taxon>
        <taxon>Gordoniaceae</taxon>
        <taxon>Gordonia</taxon>
    </lineage>
</organism>
<sequence>MSEGDSPVDDRVTVDVQSVDDGRVAVVTFGHGRNNYLTFDLVDELASTFERVAAQGSRAIVLRSQGRHFCAGAKFTGSREKNTTAPHVFDVVPRLFQQPLPMIAVVQGAAIGAGLGLALAADFRVAAPETYFLANFNRLGISPGFGLSVTLPRLVGGQFSADMFYSARRVGGEEAVTRGLADRLVEPDAQLATAIEWATQIATSSPVAVQTTRRSLRADVNDAIASILHGERELQDPMLASPDFAEGVAAWRDKRRPQFSGD</sequence>
<dbReference type="PANTHER" id="PTHR43459:SF1">
    <property type="entry name" value="EG:BACN32G11.4 PROTEIN"/>
    <property type="match status" value="1"/>
</dbReference>
<protein>
    <submittedName>
        <fullName evidence="6">Enoyl-CoA hydratase/isomerase family protein</fullName>
    </submittedName>
</protein>
<dbReference type="PROSITE" id="PS00166">
    <property type="entry name" value="ENOYL_COA_HYDRATASE"/>
    <property type="match status" value="1"/>
</dbReference>
<dbReference type="Pfam" id="PF00378">
    <property type="entry name" value="ECH_1"/>
    <property type="match status" value="1"/>
</dbReference>
<reference evidence="6 7" key="1">
    <citation type="journal article" date="2023" name="Virus Evol.">
        <title>Computational host range prediction-The good, the bad, and the ugly.</title>
        <authorList>
            <person name="Howell A.A."/>
            <person name="Versoza C.J."/>
            <person name="Pfeifer S.P."/>
        </authorList>
    </citation>
    <scope>NUCLEOTIDE SEQUENCE [LARGE SCALE GENOMIC DNA]</scope>
    <source>
        <strain evidence="6 7">1610/1b</strain>
    </source>
</reference>
<comment type="similarity">
    <text evidence="5">Belongs to the enoyl-CoA hydratase/isomerase family.</text>
</comment>
<evidence type="ECO:0000256" key="2">
    <source>
        <dbReference type="ARBA" id="ARBA00022832"/>
    </source>
</evidence>
<dbReference type="InterPro" id="IPR001753">
    <property type="entry name" value="Enoyl-CoA_hydra/iso"/>
</dbReference>
<comment type="catalytic activity">
    <reaction evidence="3">
        <text>a (3S)-3-hydroxyacyl-CoA = a (2E)-enoyl-CoA + H2O</text>
        <dbReference type="Rhea" id="RHEA:16105"/>
        <dbReference type="ChEBI" id="CHEBI:15377"/>
        <dbReference type="ChEBI" id="CHEBI:57318"/>
        <dbReference type="ChEBI" id="CHEBI:58856"/>
        <dbReference type="EC" id="4.2.1.17"/>
    </reaction>
</comment>
<gene>
    <name evidence="6" type="ORF">RVF87_09770</name>
</gene>
<keyword evidence="7" id="KW-1185">Reference proteome</keyword>
<comment type="function">
    <text evidence="1">Could possibly oxidize fatty acids using specific components.</text>
</comment>
<dbReference type="InterPro" id="IPR029045">
    <property type="entry name" value="ClpP/crotonase-like_dom_sf"/>
</dbReference>
<keyword evidence="2" id="KW-0443">Lipid metabolism</keyword>
<proteinExistence type="inferred from homology"/>
<evidence type="ECO:0000256" key="1">
    <source>
        <dbReference type="ARBA" id="ARBA00002994"/>
    </source>
</evidence>
<dbReference type="Gene3D" id="3.90.226.10">
    <property type="entry name" value="2-enoyl-CoA Hydratase, Chain A, domain 1"/>
    <property type="match status" value="1"/>
</dbReference>
<keyword evidence="2" id="KW-0276">Fatty acid metabolism</keyword>
<accession>A0ABZ2U6H6</accession>
<evidence type="ECO:0000256" key="3">
    <source>
        <dbReference type="ARBA" id="ARBA00023709"/>
    </source>
</evidence>